<accession>A0ABV4WNA4</accession>
<gene>
    <name evidence="1" type="ORF">ACE1CA_18685</name>
</gene>
<dbReference type="EMBL" id="JBHFNT010000160">
    <property type="protein sequence ID" value="MFB2836564.1"/>
    <property type="molecule type" value="Genomic_DNA"/>
</dbReference>
<comment type="caution">
    <text evidence="1">The sequence shown here is derived from an EMBL/GenBank/DDBJ whole genome shotgun (WGS) entry which is preliminary data.</text>
</comment>
<keyword evidence="2" id="KW-1185">Reference proteome</keyword>
<name>A0ABV4WNA4_9CYAN</name>
<protein>
    <recommendedName>
        <fullName evidence="3">Orc1-like AAA ATPase domain-containing protein</fullName>
    </recommendedName>
</protein>
<sequence length="629" mass="70986">MTTTTSTIDNLIANYNPFAGRTIVQTPQIWGKSFPDVSSINAHASNAVFEAVKLVHQRQRQTVGITIRGEKGLGKTQIISRIRHCLQTDNTALFVCMNKYDDLNQINYQFLQNVVSSLRSFGSCQGIMQWQEVATALINDAKNWTYTPQQYMSMFPVWLNKYSDDLVERLTNLVLQNKTDINNPYLVKAILWTLSPDYANYATHWLSGLELAEEQAKTMGLNNPKKEEKDLAVLTTARQILDIISDYKVPVICFDELDEANVSKDGLTVPMVIASLAKDLSNNIKRGILLMAVYDSTWQNHVRALPQAEAVIDRIANYPIQREPVDLKFLNSDDVVLVVSEWLREFYEKHQQTPPSSLYPFDANKLRELGKQKPTVRDVLKWCGDHFNTPNVIIKPSSSVEVAFKTELVEVEENIEEYLEADWTISYALWIGFLSLMGKTVEGVEIEDVVEVESSAGKKGYIDFKIIGKEKPAGKQKRRTVKIGVAVVQQSGGFLTAALNKLIDYRKFDLTRGCLVRSKEINPGAKVAKEYARILLKEKGGEWVKLEAEHIKPLLAIQFVYEKKESYQLSDEEIFDFIDQKGIAINNPLIREILSDPSGQEPSNLTADGLPMSIPQSVPDLSLDIDLSL</sequence>
<evidence type="ECO:0000313" key="2">
    <source>
        <dbReference type="Proteomes" id="UP001576780"/>
    </source>
</evidence>
<dbReference type="RefSeq" id="WP_413278941.1">
    <property type="nucleotide sequence ID" value="NZ_JBHFNT010000160.1"/>
</dbReference>
<evidence type="ECO:0000313" key="1">
    <source>
        <dbReference type="EMBL" id="MFB2836564.1"/>
    </source>
</evidence>
<dbReference type="Proteomes" id="UP001576780">
    <property type="component" value="Unassembled WGS sequence"/>
</dbReference>
<proteinExistence type="predicted"/>
<reference evidence="1 2" key="1">
    <citation type="submission" date="2024-09" db="EMBL/GenBank/DDBJ databases">
        <title>Floridaenema gen nov. (Aerosakkonemataceae, Aerosakkonematales ord. nov., Cyanobacteria) from benthic tropical and subtropical fresh waters, with the description of four new species.</title>
        <authorList>
            <person name="Moretto J.A."/>
            <person name="Berthold D.E."/>
            <person name="Lefler F.W."/>
            <person name="Huang I.-S."/>
            <person name="Laughinghouse H. IV."/>
        </authorList>
    </citation>
    <scope>NUCLEOTIDE SEQUENCE [LARGE SCALE GENOMIC DNA]</scope>
    <source>
        <strain evidence="1 2">BLCC-F167</strain>
    </source>
</reference>
<evidence type="ECO:0008006" key="3">
    <source>
        <dbReference type="Google" id="ProtNLM"/>
    </source>
</evidence>
<organism evidence="1 2">
    <name type="scientific">Floridaenema evergladense BLCC-F167</name>
    <dbReference type="NCBI Taxonomy" id="3153639"/>
    <lineage>
        <taxon>Bacteria</taxon>
        <taxon>Bacillati</taxon>
        <taxon>Cyanobacteriota</taxon>
        <taxon>Cyanophyceae</taxon>
        <taxon>Oscillatoriophycideae</taxon>
        <taxon>Aerosakkonematales</taxon>
        <taxon>Aerosakkonemataceae</taxon>
        <taxon>Floridanema</taxon>
        <taxon>Floridanema evergladense</taxon>
    </lineage>
</organism>